<sequence length="56" mass="5982">MSRETKEEYTFTCPECDEALEVNGSMKDALIERGCVICGAGVTTDAFTNPTSANSS</sequence>
<keyword evidence="1" id="KW-0614">Plasmid</keyword>
<organism evidence="1 2">
    <name type="scientific">Halogeometricum borinquense (strain ATCC 700274 / DSM 11551 / JCM 10706 / KCTC 4070 / PR3)</name>
    <dbReference type="NCBI Taxonomy" id="469382"/>
    <lineage>
        <taxon>Archaea</taxon>
        <taxon>Methanobacteriati</taxon>
        <taxon>Methanobacteriota</taxon>
        <taxon>Stenosarchaea group</taxon>
        <taxon>Halobacteria</taxon>
        <taxon>Halobacteriales</taxon>
        <taxon>Haloferacaceae</taxon>
        <taxon>Halogeometricum</taxon>
    </lineage>
</organism>
<name>E4NU86_HALBP</name>
<reference evidence="2" key="1">
    <citation type="journal article" date="2009" name="Stand. Genomic Sci.">
        <title>Complete genome sequence of Halogeometricum borinquense type strain (PR3).</title>
        <authorList>
            <person name="Malfatti S."/>
            <person name="Tindall B.J."/>
            <person name="Schneider S."/>
            <person name="Fahnrich R."/>
            <person name="Lapidus A."/>
            <person name="Labuttii K."/>
            <person name="Copeland A."/>
            <person name="Glavina Del Rio T."/>
            <person name="Nolan M."/>
            <person name="Chen F."/>
            <person name="Lucas S."/>
            <person name="Tice H."/>
            <person name="Cheng J.F."/>
            <person name="Bruce D."/>
            <person name="Goodwin L."/>
            <person name="Pitluck S."/>
            <person name="Anderson I."/>
            <person name="Pati A."/>
            <person name="Ivanova N."/>
            <person name="Mavromatis K."/>
            <person name="Chen A."/>
            <person name="Palaniappan K."/>
            <person name="D'haeseleer P."/>
            <person name="Goker M."/>
            <person name="Bristow J."/>
            <person name="Eisen J.A."/>
            <person name="Markowitz V."/>
            <person name="Hugenholtz P."/>
            <person name="Kyrpides N.C."/>
            <person name="Klenk H.P."/>
            <person name="Chain P."/>
        </authorList>
    </citation>
    <scope>NUCLEOTIDE SEQUENCE [LARGE SCALE GENOMIC DNA]</scope>
    <source>
        <strain evidence="2">ATCC 700274 / DSM 11551 / JCM 10706 / KCTC 4070 / PR3</strain>
        <plasmid evidence="2">pHBOR01</plasmid>
    </source>
</reference>
<dbReference type="HOGENOM" id="CLU_206272_0_0_2"/>
<dbReference type="RefSeq" id="WP_013446567.1">
    <property type="nucleotide sequence ID" value="NZ_AOHT01000044.1"/>
</dbReference>
<evidence type="ECO:0000313" key="2">
    <source>
        <dbReference type="Proteomes" id="UP000006663"/>
    </source>
</evidence>
<proteinExistence type="predicted"/>
<accession>E4NU86</accession>
<dbReference type="AlphaFoldDB" id="E4NU86"/>
<dbReference type="EMBL" id="CP001691">
    <property type="protein sequence ID" value="ADQ68606.1"/>
    <property type="molecule type" value="Genomic_DNA"/>
</dbReference>
<evidence type="ECO:0000313" key="1">
    <source>
        <dbReference type="EMBL" id="ADQ68606.1"/>
    </source>
</evidence>
<dbReference type="Pfam" id="PF24441">
    <property type="entry name" value="DUF7560"/>
    <property type="match status" value="1"/>
</dbReference>
<geneLocation type="plasmid" evidence="1 2">
    <name>pHBOR01</name>
</geneLocation>
<keyword evidence="2" id="KW-1185">Reference proteome</keyword>
<dbReference type="KEGG" id="hbo:Hbor_30700"/>
<protein>
    <recommendedName>
        <fullName evidence="3">Zinc ribbon domain-containing protein</fullName>
    </recommendedName>
</protein>
<gene>
    <name evidence="1" type="ordered locus">Hbor_30700</name>
</gene>
<dbReference type="InterPro" id="IPR055982">
    <property type="entry name" value="DUF7560"/>
</dbReference>
<evidence type="ECO:0008006" key="3">
    <source>
        <dbReference type="Google" id="ProtNLM"/>
    </source>
</evidence>
<dbReference type="Proteomes" id="UP000006663">
    <property type="component" value="Plasmid pHBOR01"/>
</dbReference>